<feature type="compositionally biased region" description="Basic and acidic residues" evidence="1">
    <location>
        <begin position="90"/>
        <end position="99"/>
    </location>
</feature>
<dbReference type="Proteomes" id="UP001500620">
    <property type="component" value="Unassembled WGS sequence"/>
</dbReference>
<accession>A0ABP8DET8</accession>
<organism evidence="2 3">
    <name type="scientific">Dactylosporangium darangshiense</name>
    <dbReference type="NCBI Taxonomy" id="579108"/>
    <lineage>
        <taxon>Bacteria</taxon>
        <taxon>Bacillati</taxon>
        <taxon>Actinomycetota</taxon>
        <taxon>Actinomycetes</taxon>
        <taxon>Micromonosporales</taxon>
        <taxon>Micromonosporaceae</taxon>
        <taxon>Dactylosporangium</taxon>
    </lineage>
</organism>
<gene>
    <name evidence="2" type="ORF">GCM10022255_057020</name>
</gene>
<name>A0ABP8DET8_9ACTN</name>
<proteinExistence type="predicted"/>
<feature type="compositionally biased region" description="Polar residues" evidence="1">
    <location>
        <begin position="131"/>
        <end position="140"/>
    </location>
</feature>
<feature type="compositionally biased region" description="Low complexity" evidence="1">
    <location>
        <begin position="119"/>
        <end position="130"/>
    </location>
</feature>
<protein>
    <submittedName>
        <fullName evidence="2">Uncharacterized protein</fullName>
    </submittedName>
</protein>
<sequence length="146" mass="15776">MSHEIFRSVEFPFPGGRFPHHRGAVIRRTVLTGEEPAREVVHVEDNSWLVGDCVNDPNLPGAVVVARISPLADADPSLAELAALPLGHVAERADRDHQHPRVAGLGRMAAWPHHRRGPSRSASRSRPESGTSPSRATSEAPTLRAG</sequence>
<feature type="region of interest" description="Disordered" evidence="1">
    <location>
        <begin position="90"/>
        <end position="146"/>
    </location>
</feature>
<dbReference type="RefSeq" id="WP_345131076.1">
    <property type="nucleotide sequence ID" value="NZ_BAABAT010000017.1"/>
</dbReference>
<evidence type="ECO:0000313" key="2">
    <source>
        <dbReference type="EMBL" id="GAA4254006.1"/>
    </source>
</evidence>
<dbReference type="EMBL" id="BAABAT010000017">
    <property type="protein sequence ID" value="GAA4254006.1"/>
    <property type="molecule type" value="Genomic_DNA"/>
</dbReference>
<evidence type="ECO:0000256" key="1">
    <source>
        <dbReference type="SAM" id="MobiDB-lite"/>
    </source>
</evidence>
<keyword evidence="3" id="KW-1185">Reference proteome</keyword>
<reference evidence="3" key="1">
    <citation type="journal article" date="2019" name="Int. J. Syst. Evol. Microbiol.">
        <title>The Global Catalogue of Microorganisms (GCM) 10K type strain sequencing project: providing services to taxonomists for standard genome sequencing and annotation.</title>
        <authorList>
            <consortium name="The Broad Institute Genomics Platform"/>
            <consortium name="The Broad Institute Genome Sequencing Center for Infectious Disease"/>
            <person name="Wu L."/>
            <person name="Ma J."/>
        </authorList>
    </citation>
    <scope>NUCLEOTIDE SEQUENCE [LARGE SCALE GENOMIC DNA]</scope>
    <source>
        <strain evidence="3">JCM 17441</strain>
    </source>
</reference>
<comment type="caution">
    <text evidence="2">The sequence shown here is derived from an EMBL/GenBank/DDBJ whole genome shotgun (WGS) entry which is preliminary data.</text>
</comment>
<evidence type="ECO:0000313" key="3">
    <source>
        <dbReference type="Proteomes" id="UP001500620"/>
    </source>
</evidence>